<dbReference type="AlphaFoldDB" id="A0A6A6HLI3"/>
<feature type="compositionally biased region" description="Basic and acidic residues" evidence="2">
    <location>
        <begin position="519"/>
        <end position="537"/>
    </location>
</feature>
<dbReference type="Proteomes" id="UP000800092">
    <property type="component" value="Unassembled WGS sequence"/>
</dbReference>
<proteinExistence type="predicted"/>
<feature type="region of interest" description="Disordered" evidence="2">
    <location>
        <begin position="1035"/>
        <end position="1106"/>
    </location>
</feature>
<dbReference type="GO" id="GO:0003729">
    <property type="term" value="F:mRNA binding"/>
    <property type="evidence" value="ECO:0007669"/>
    <property type="project" value="TreeGrafter"/>
</dbReference>
<dbReference type="Pfam" id="PF13041">
    <property type="entry name" value="PPR_2"/>
    <property type="match status" value="2"/>
</dbReference>
<feature type="region of interest" description="Disordered" evidence="2">
    <location>
        <begin position="105"/>
        <end position="135"/>
    </location>
</feature>
<accession>A0A6A6HLI3</accession>
<sequence length="1106" mass="126307">MSSPYVCASCRQWLRRRAQRLLRTQWRSKVDNAPFSRLLTPSSNSTPTANFPLPIQQNAKRDGRQEQQQRDGGKQDNLSWNLEELFAGRMGPGRYSAAFLPEQFDSSAKRDSPTELQPEIEGGWDTTDRHHSGKPSVVEETDYLLEPDGSLTINDADPIETATKNNSMDAAQLDRVASLNMPARPSSRQRNSHDLFDRLFRDTAVSKADIWIYVTENPGVDSLQNMFDQFKPVSATQDWQYLLEHAEDIRKLGSQSQQALIRKISTNIWRVWRQPAETTKVPAPSEVLAEFIQNGLPCTDIQLQILFDLHLQIARTLISDSPLTAFRHPTDLISETMCMWKIWIKSFADESAFKNSTQGLNAFEWSNFSSAIQNPSQKFNSKRFDERFFGNLVPHFPNRENQLRVAAAAFLLSILYRRGFLAPYMQPSMEEEISSFTNLTMDLSQDSDIDLVLAFLEGLAVNFESKKKLQRILNDAGYRSTWPMTQPPHPQEHAHRQLGPAQVEELNVGSYKASPDEPFEGHHTSEPRKKNFHERRASLQATNRQLKSRDSQREQLQTKGQQDSNIVDRSDRTKVANQRREPDGAIMIKRLGRALEQTDLSQVDRLWRSMSRLRPSEGQESSVSKSKDVYEAFIFTYMRLGVPNQAINVWNEMVNRGVQPTVISWTSMMKGCRLERDADSLEALWQRMRDSGVQPDARAWTTRLYGLIRGDKVKEGLQGLREMANEYTAASRRISANPSKATEADKAVPKPNIQTINAVIMPLSRGPMEQAIQDVLAWAARRGIKPDAFTFNIRITIALRQNDITAAFRLLKEMSAQNVQPNIATFTMLLDNLMKDPAISTKPPEEQQNLVMTYLTELERHGFAATTKSYNLLLDRLLKLHNNPTAARAVLAHMVSRSLPPNPHLYTILITHYFTLEPPDLAAIDAIWAQIQLQLPNTYADRVFFDRMVEGYANVGDIGKMMAFLARTTHDRKQPSWRTLATVVRRLAEIGDWERCREVVREARRGEAEVVGRQTGRWRRYERAHFEWTVAQVLGDGEGGGEEYNWDGPEEEEDQEEDQEDEDEDGREDIDENGYESQFQDETYRKVGSGALDEQRPAFARLTASH</sequence>
<gene>
    <name evidence="3" type="ORF">EV356DRAFT_529320</name>
</gene>
<keyword evidence="4" id="KW-1185">Reference proteome</keyword>
<evidence type="ECO:0000256" key="2">
    <source>
        <dbReference type="SAM" id="MobiDB-lite"/>
    </source>
</evidence>
<evidence type="ECO:0000313" key="4">
    <source>
        <dbReference type="Proteomes" id="UP000800092"/>
    </source>
</evidence>
<feature type="region of interest" description="Disordered" evidence="2">
    <location>
        <begin position="511"/>
        <end position="583"/>
    </location>
</feature>
<dbReference type="EMBL" id="ML991776">
    <property type="protein sequence ID" value="KAF2238330.1"/>
    <property type="molecule type" value="Genomic_DNA"/>
</dbReference>
<dbReference type="NCBIfam" id="TIGR00756">
    <property type="entry name" value="PPR"/>
    <property type="match status" value="2"/>
</dbReference>
<evidence type="ECO:0000313" key="3">
    <source>
        <dbReference type="EMBL" id="KAF2238330.1"/>
    </source>
</evidence>
<feature type="repeat" description="PPR" evidence="1">
    <location>
        <begin position="626"/>
        <end position="660"/>
    </location>
</feature>
<name>A0A6A6HLI3_VIRVR</name>
<evidence type="ECO:0008006" key="5">
    <source>
        <dbReference type="Google" id="ProtNLM"/>
    </source>
</evidence>
<feature type="region of interest" description="Disordered" evidence="2">
    <location>
        <begin position="35"/>
        <end position="79"/>
    </location>
</feature>
<feature type="compositionally biased region" description="Acidic residues" evidence="2">
    <location>
        <begin position="1039"/>
        <end position="1074"/>
    </location>
</feature>
<evidence type="ECO:0000256" key="1">
    <source>
        <dbReference type="PROSITE-ProRule" id="PRU00708"/>
    </source>
</evidence>
<dbReference type="InterPro" id="IPR002885">
    <property type="entry name" value="PPR_rpt"/>
</dbReference>
<feature type="repeat" description="PPR" evidence="1">
    <location>
        <begin position="661"/>
        <end position="695"/>
    </location>
</feature>
<dbReference type="Gene3D" id="1.25.40.10">
    <property type="entry name" value="Tetratricopeptide repeat domain"/>
    <property type="match status" value="3"/>
</dbReference>
<feature type="compositionally biased region" description="Basic and acidic residues" evidence="2">
    <location>
        <begin position="566"/>
        <end position="583"/>
    </location>
</feature>
<feature type="compositionally biased region" description="Polar residues" evidence="2">
    <location>
        <begin position="39"/>
        <end position="49"/>
    </location>
</feature>
<organism evidence="3 4">
    <name type="scientific">Viridothelium virens</name>
    <name type="common">Speckled blister lichen</name>
    <name type="synonym">Trypethelium virens</name>
    <dbReference type="NCBI Taxonomy" id="1048519"/>
    <lineage>
        <taxon>Eukaryota</taxon>
        <taxon>Fungi</taxon>
        <taxon>Dikarya</taxon>
        <taxon>Ascomycota</taxon>
        <taxon>Pezizomycotina</taxon>
        <taxon>Dothideomycetes</taxon>
        <taxon>Dothideomycetes incertae sedis</taxon>
        <taxon>Trypetheliales</taxon>
        <taxon>Trypetheliaceae</taxon>
        <taxon>Viridothelium</taxon>
    </lineage>
</organism>
<dbReference type="PANTHER" id="PTHR47938:SF35">
    <property type="entry name" value="PENTATRICOPEPTIDE REPEAT-CONTAINING PROTEIN 4, MITOCHONDRIAL-RELATED"/>
    <property type="match status" value="1"/>
</dbReference>
<dbReference type="PANTHER" id="PTHR47938">
    <property type="entry name" value="RESPIRATORY COMPLEX I CHAPERONE (CIA84), PUTATIVE (AFU_ORTHOLOGUE AFUA_2G06020)-RELATED"/>
    <property type="match status" value="1"/>
</dbReference>
<feature type="compositionally biased region" description="Polar residues" evidence="2">
    <location>
        <begin position="554"/>
        <end position="565"/>
    </location>
</feature>
<feature type="repeat" description="PPR" evidence="1">
    <location>
        <begin position="787"/>
        <end position="821"/>
    </location>
</feature>
<dbReference type="PROSITE" id="PS51375">
    <property type="entry name" value="PPR"/>
    <property type="match status" value="3"/>
</dbReference>
<dbReference type="GO" id="GO:0140053">
    <property type="term" value="P:mitochondrial gene expression"/>
    <property type="evidence" value="ECO:0007669"/>
    <property type="project" value="TreeGrafter"/>
</dbReference>
<dbReference type="OrthoDB" id="185373at2759"/>
<feature type="compositionally biased region" description="Basic and acidic residues" evidence="2">
    <location>
        <begin position="59"/>
        <end position="74"/>
    </location>
</feature>
<reference evidence="3" key="1">
    <citation type="journal article" date="2020" name="Stud. Mycol.">
        <title>101 Dothideomycetes genomes: a test case for predicting lifestyles and emergence of pathogens.</title>
        <authorList>
            <person name="Haridas S."/>
            <person name="Albert R."/>
            <person name="Binder M."/>
            <person name="Bloem J."/>
            <person name="Labutti K."/>
            <person name="Salamov A."/>
            <person name="Andreopoulos B."/>
            <person name="Baker S."/>
            <person name="Barry K."/>
            <person name="Bills G."/>
            <person name="Bluhm B."/>
            <person name="Cannon C."/>
            <person name="Castanera R."/>
            <person name="Culley D."/>
            <person name="Daum C."/>
            <person name="Ezra D."/>
            <person name="Gonzalez J."/>
            <person name="Henrissat B."/>
            <person name="Kuo A."/>
            <person name="Liang C."/>
            <person name="Lipzen A."/>
            <person name="Lutzoni F."/>
            <person name="Magnuson J."/>
            <person name="Mondo S."/>
            <person name="Nolan M."/>
            <person name="Ohm R."/>
            <person name="Pangilinan J."/>
            <person name="Park H.-J."/>
            <person name="Ramirez L."/>
            <person name="Alfaro M."/>
            <person name="Sun H."/>
            <person name="Tritt A."/>
            <person name="Yoshinaga Y."/>
            <person name="Zwiers L.-H."/>
            <person name="Turgeon B."/>
            <person name="Goodwin S."/>
            <person name="Spatafora J."/>
            <person name="Crous P."/>
            <person name="Grigoriev I."/>
        </authorList>
    </citation>
    <scope>NUCLEOTIDE SEQUENCE</scope>
    <source>
        <strain evidence="3">Tuck. ex Michener</strain>
    </source>
</reference>
<dbReference type="InterPro" id="IPR011990">
    <property type="entry name" value="TPR-like_helical_dom_sf"/>
</dbReference>
<protein>
    <recommendedName>
        <fullName evidence="5">Pentatricopeptide repeat protein</fullName>
    </recommendedName>
</protein>
<dbReference type="GO" id="GO:0005739">
    <property type="term" value="C:mitochondrion"/>
    <property type="evidence" value="ECO:0007669"/>
    <property type="project" value="TreeGrafter"/>
</dbReference>